<dbReference type="EMBL" id="LCAW01000003">
    <property type="protein sequence ID" value="KKR99703.1"/>
    <property type="molecule type" value="Genomic_DNA"/>
</dbReference>
<feature type="domain" description="Calcineurin-like phosphoesterase" evidence="1">
    <location>
        <begin position="28"/>
        <end position="185"/>
    </location>
</feature>
<sequence>MENNFAQVLVPINDRQLLRVFKIKSSSMRILAIADRPSFESIKEILLKQSVDVIVTLGDLEMHQIRELEDINDIPKLGVYGNHCSGMYMAELGIENMHLATKEINGIIFGGFEGSVKYKESSAKMYTQEQASELLKDFPYVDIMLCHAPPYGVNDEPDDPTHAGLIGLREYVEKKSPKYLFHGHTYPIEGQLVTKFGLTNIEYIYGSKILDIM</sequence>
<dbReference type="InterPro" id="IPR004843">
    <property type="entry name" value="Calcineurin-like_PHP"/>
</dbReference>
<organism evidence="2 3">
    <name type="scientific">Candidatus Uhrbacteria bacterium GW2011_GWC1_41_20</name>
    <dbReference type="NCBI Taxonomy" id="1618983"/>
    <lineage>
        <taxon>Bacteria</taxon>
        <taxon>Candidatus Uhriibacteriota</taxon>
    </lineage>
</organism>
<dbReference type="AlphaFoldDB" id="A0A0G0VFX7"/>
<evidence type="ECO:0000259" key="1">
    <source>
        <dbReference type="Pfam" id="PF00149"/>
    </source>
</evidence>
<reference evidence="2 3" key="1">
    <citation type="journal article" date="2015" name="Nature">
        <title>rRNA introns, odd ribosomes, and small enigmatic genomes across a large radiation of phyla.</title>
        <authorList>
            <person name="Brown C.T."/>
            <person name="Hug L.A."/>
            <person name="Thomas B.C."/>
            <person name="Sharon I."/>
            <person name="Castelle C.J."/>
            <person name="Singh A."/>
            <person name="Wilkins M.J."/>
            <person name="Williams K.H."/>
            <person name="Banfield J.F."/>
        </authorList>
    </citation>
    <scope>NUCLEOTIDE SEQUENCE [LARGE SCALE GENOMIC DNA]</scope>
</reference>
<gene>
    <name evidence="2" type="ORF">UU50_C0003G0008</name>
</gene>
<evidence type="ECO:0000313" key="2">
    <source>
        <dbReference type="EMBL" id="KKR99703.1"/>
    </source>
</evidence>
<dbReference type="Gene3D" id="3.60.21.10">
    <property type="match status" value="1"/>
</dbReference>
<proteinExistence type="predicted"/>
<name>A0A0G0VFX7_9BACT</name>
<evidence type="ECO:0000313" key="3">
    <source>
        <dbReference type="Proteomes" id="UP000033930"/>
    </source>
</evidence>
<comment type="caution">
    <text evidence="2">The sequence shown here is derived from an EMBL/GenBank/DDBJ whole genome shotgun (WGS) entry which is preliminary data.</text>
</comment>
<accession>A0A0G0VFX7</accession>
<dbReference type="SUPFAM" id="SSF56300">
    <property type="entry name" value="Metallo-dependent phosphatases"/>
    <property type="match status" value="1"/>
</dbReference>
<protein>
    <submittedName>
        <fullName evidence="2">Metallophosphoesterase</fullName>
    </submittedName>
</protein>
<dbReference type="Pfam" id="PF00149">
    <property type="entry name" value="Metallophos"/>
    <property type="match status" value="1"/>
</dbReference>
<dbReference type="GO" id="GO:0016787">
    <property type="term" value="F:hydrolase activity"/>
    <property type="evidence" value="ECO:0007669"/>
    <property type="project" value="InterPro"/>
</dbReference>
<dbReference type="InterPro" id="IPR029052">
    <property type="entry name" value="Metallo-depent_PP-like"/>
</dbReference>
<dbReference type="Proteomes" id="UP000033930">
    <property type="component" value="Unassembled WGS sequence"/>
</dbReference>